<gene>
    <name evidence="6" type="primary">LOC100900099</name>
</gene>
<accession>A0AAJ6VVZ3</accession>
<protein>
    <submittedName>
        <fullName evidence="6">Protein canopy 4</fullName>
    </submittedName>
</protein>
<evidence type="ECO:0000256" key="2">
    <source>
        <dbReference type="ARBA" id="ARBA00022729"/>
    </source>
</evidence>
<sequence>MLQSVLIFPVIVGLLIGRILGTENKKGEEDFVEKQYGVRYADTCEVCKYLVTELDAELQLTGKSHDVIETGYHIDTPSEKRKKKKYARSELRLIETLESVCKRLLEYRIHKERTDSTRFARGTSQTFQVLNNLVAKGVKVDLGIPKDLWDEAPAEVTNLKTQCENMLESHESDIEEWYFDESENKASLMQYLCQERVLKNDSTETKCLSEKLPVEDKSKSKEEL</sequence>
<dbReference type="PANTHER" id="PTHR15382">
    <property type="entry name" value="CTG4A-RELATED"/>
    <property type="match status" value="1"/>
</dbReference>
<dbReference type="Pfam" id="PF11938">
    <property type="entry name" value="DUF3456"/>
    <property type="match status" value="1"/>
</dbReference>
<keyword evidence="5" id="KW-1185">Reference proteome</keyword>
<dbReference type="RefSeq" id="XP_003739260.1">
    <property type="nucleotide sequence ID" value="XM_003739212.2"/>
</dbReference>
<keyword evidence="2 3" id="KW-0732">Signal</keyword>
<dbReference type="CTD" id="40084"/>
<evidence type="ECO:0000256" key="3">
    <source>
        <dbReference type="SAM" id="SignalP"/>
    </source>
</evidence>
<evidence type="ECO:0000256" key="1">
    <source>
        <dbReference type="ARBA" id="ARBA00007285"/>
    </source>
</evidence>
<dbReference type="AlphaFoldDB" id="A0AAJ6VVZ3"/>
<proteinExistence type="inferred from homology"/>
<name>A0AAJ6VVZ3_9ACAR</name>
<dbReference type="Proteomes" id="UP000694867">
    <property type="component" value="Unplaced"/>
</dbReference>
<dbReference type="GeneID" id="100900099"/>
<evidence type="ECO:0000259" key="4">
    <source>
        <dbReference type="Pfam" id="PF11938"/>
    </source>
</evidence>
<comment type="similarity">
    <text evidence="1">Belongs to the canopy family.</text>
</comment>
<reference evidence="6" key="1">
    <citation type="submission" date="2025-08" db="UniProtKB">
        <authorList>
            <consortium name="RefSeq"/>
        </authorList>
    </citation>
    <scope>IDENTIFICATION</scope>
</reference>
<dbReference type="KEGG" id="goe:100900099"/>
<dbReference type="PANTHER" id="PTHR15382:SF8">
    <property type="entry name" value="CANOPY B"/>
    <property type="match status" value="1"/>
</dbReference>
<feature type="signal peptide" evidence="3">
    <location>
        <begin position="1"/>
        <end position="21"/>
    </location>
</feature>
<feature type="domain" description="DUF3456" evidence="4">
    <location>
        <begin position="44"/>
        <end position="196"/>
    </location>
</feature>
<feature type="chain" id="PRO_5042503828" evidence="3">
    <location>
        <begin position="22"/>
        <end position="224"/>
    </location>
</feature>
<dbReference type="InterPro" id="IPR021852">
    <property type="entry name" value="DUF3456"/>
</dbReference>
<evidence type="ECO:0000313" key="5">
    <source>
        <dbReference type="Proteomes" id="UP000694867"/>
    </source>
</evidence>
<organism evidence="5 6">
    <name type="scientific">Galendromus occidentalis</name>
    <name type="common">western predatory mite</name>
    <dbReference type="NCBI Taxonomy" id="34638"/>
    <lineage>
        <taxon>Eukaryota</taxon>
        <taxon>Metazoa</taxon>
        <taxon>Ecdysozoa</taxon>
        <taxon>Arthropoda</taxon>
        <taxon>Chelicerata</taxon>
        <taxon>Arachnida</taxon>
        <taxon>Acari</taxon>
        <taxon>Parasitiformes</taxon>
        <taxon>Mesostigmata</taxon>
        <taxon>Gamasina</taxon>
        <taxon>Phytoseioidea</taxon>
        <taxon>Phytoseiidae</taxon>
        <taxon>Typhlodrominae</taxon>
        <taxon>Galendromus</taxon>
    </lineage>
</organism>
<evidence type="ECO:0000313" key="6">
    <source>
        <dbReference type="RefSeq" id="XP_003739260.1"/>
    </source>
</evidence>